<feature type="region of interest" description="Disordered" evidence="1">
    <location>
        <begin position="26"/>
        <end position="47"/>
    </location>
</feature>
<gene>
    <name evidence="2" type="ORF">Bca52824_084459</name>
</gene>
<dbReference type="AlphaFoldDB" id="A0A8X7PNR6"/>
<dbReference type="OrthoDB" id="1024009at2759"/>
<name>A0A8X7PNR6_BRACI</name>
<feature type="region of interest" description="Disordered" evidence="1">
    <location>
        <begin position="119"/>
        <end position="171"/>
    </location>
</feature>
<evidence type="ECO:0000313" key="2">
    <source>
        <dbReference type="EMBL" id="KAG2254323.1"/>
    </source>
</evidence>
<comment type="caution">
    <text evidence="2">The sequence shown here is derived from an EMBL/GenBank/DDBJ whole genome shotgun (WGS) entry which is preliminary data.</text>
</comment>
<dbReference type="Proteomes" id="UP000886595">
    <property type="component" value="Unassembled WGS sequence"/>
</dbReference>
<feature type="compositionally biased region" description="Polar residues" evidence="1">
    <location>
        <begin position="144"/>
        <end position="155"/>
    </location>
</feature>
<organism evidence="2 3">
    <name type="scientific">Brassica carinata</name>
    <name type="common">Ethiopian mustard</name>
    <name type="synonym">Abyssinian cabbage</name>
    <dbReference type="NCBI Taxonomy" id="52824"/>
    <lineage>
        <taxon>Eukaryota</taxon>
        <taxon>Viridiplantae</taxon>
        <taxon>Streptophyta</taxon>
        <taxon>Embryophyta</taxon>
        <taxon>Tracheophyta</taxon>
        <taxon>Spermatophyta</taxon>
        <taxon>Magnoliopsida</taxon>
        <taxon>eudicotyledons</taxon>
        <taxon>Gunneridae</taxon>
        <taxon>Pentapetalae</taxon>
        <taxon>rosids</taxon>
        <taxon>malvids</taxon>
        <taxon>Brassicales</taxon>
        <taxon>Brassicaceae</taxon>
        <taxon>Brassiceae</taxon>
        <taxon>Brassica</taxon>
    </lineage>
</organism>
<keyword evidence="3" id="KW-1185">Reference proteome</keyword>
<reference evidence="2 3" key="1">
    <citation type="submission" date="2020-02" db="EMBL/GenBank/DDBJ databases">
        <authorList>
            <person name="Ma Q."/>
            <person name="Huang Y."/>
            <person name="Song X."/>
            <person name="Pei D."/>
        </authorList>
    </citation>
    <scope>NUCLEOTIDE SEQUENCE [LARGE SCALE GENOMIC DNA]</scope>
    <source>
        <strain evidence="2">Sxm20200214</strain>
        <tissue evidence="2">Leaf</tissue>
    </source>
</reference>
<evidence type="ECO:0000256" key="1">
    <source>
        <dbReference type="SAM" id="MobiDB-lite"/>
    </source>
</evidence>
<protein>
    <submittedName>
        <fullName evidence="2">Uncharacterized protein</fullName>
    </submittedName>
</protein>
<evidence type="ECO:0000313" key="3">
    <source>
        <dbReference type="Proteomes" id="UP000886595"/>
    </source>
</evidence>
<proteinExistence type="predicted"/>
<sequence>MHSDIQVMFETFQRNIANLTPTQCTRTHADTPHVPQADPVDNRNKTTTVPSPFDPHRIIQGAMSFANQVAPQTGDALVGDASRNKEAIRAVPHDTGGVVFPVRIFDAPTDVDVNTEAANDQEREDDMGSSPQLTQHEPPGFMDNDTNSCVETGSSPADGVQRTPSPFAEINPPPLVVVTEPHHILDNVISNAAETGSCPADAVRRTPSTSAENNPPPPAPVTEKNPNLVNVQTNLAFPKPTFSLGLTQEERGLSKTCSVHTDNVDEFLEEVAPIRLTDNEEPFPAHMKSKRQKVVPRALVGDYQCDKRFLTRAWEAHVNSIQRGPNVDYASKIRVLSEKLQTDLCVLNLHLRLSLIKLHPTYVVLTKLIS</sequence>
<feature type="region of interest" description="Disordered" evidence="1">
    <location>
        <begin position="196"/>
        <end position="226"/>
    </location>
</feature>
<dbReference type="EMBL" id="JAAMPC010000016">
    <property type="protein sequence ID" value="KAG2254323.1"/>
    <property type="molecule type" value="Genomic_DNA"/>
</dbReference>
<accession>A0A8X7PNR6</accession>